<dbReference type="InterPro" id="IPR002347">
    <property type="entry name" value="SDR_fam"/>
</dbReference>
<dbReference type="Proteomes" id="UP001211907">
    <property type="component" value="Unassembled WGS sequence"/>
</dbReference>
<evidence type="ECO:0000313" key="5">
    <source>
        <dbReference type="EMBL" id="KAJ3130653.1"/>
    </source>
</evidence>
<dbReference type="SUPFAM" id="SSF51735">
    <property type="entry name" value="NAD(P)-binding Rossmann-fold domains"/>
    <property type="match status" value="1"/>
</dbReference>
<dbReference type="PRINTS" id="PR00081">
    <property type="entry name" value="GDHRDH"/>
</dbReference>
<comment type="similarity">
    <text evidence="1 4">Belongs to the short-chain dehydrogenases/reductases (SDR) family.</text>
</comment>
<dbReference type="PANTHER" id="PTHR43544">
    <property type="entry name" value="SHORT-CHAIN DEHYDROGENASE/REDUCTASE"/>
    <property type="match status" value="1"/>
</dbReference>
<dbReference type="PANTHER" id="PTHR43544:SF7">
    <property type="entry name" value="NADB-LER2"/>
    <property type="match status" value="1"/>
</dbReference>
<dbReference type="GO" id="GO:0016491">
    <property type="term" value="F:oxidoreductase activity"/>
    <property type="evidence" value="ECO:0007669"/>
    <property type="project" value="UniProtKB-KW"/>
</dbReference>
<gene>
    <name evidence="5" type="ORF">HK100_007769</name>
</gene>
<comment type="caution">
    <text evidence="5">The sequence shown here is derived from an EMBL/GenBank/DDBJ whole genome shotgun (WGS) entry which is preliminary data.</text>
</comment>
<accession>A0AAD5T5I5</accession>
<keyword evidence="3" id="KW-0560">Oxidoreductase</keyword>
<evidence type="ECO:0000256" key="3">
    <source>
        <dbReference type="ARBA" id="ARBA00023002"/>
    </source>
</evidence>
<name>A0AAD5T5I5_9FUNG</name>
<dbReference type="PRINTS" id="PR00080">
    <property type="entry name" value="SDRFAMILY"/>
</dbReference>
<dbReference type="InterPro" id="IPR036291">
    <property type="entry name" value="NAD(P)-bd_dom_sf"/>
</dbReference>
<proteinExistence type="inferred from homology"/>
<dbReference type="EMBL" id="JADGJH010000369">
    <property type="protein sequence ID" value="KAJ3130653.1"/>
    <property type="molecule type" value="Genomic_DNA"/>
</dbReference>
<evidence type="ECO:0000256" key="4">
    <source>
        <dbReference type="RuleBase" id="RU000363"/>
    </source>
</evidence>
<protein>
    <submittedName>
        <fullName evidence="5">Uncharacterized protein</fullName>
    </submittedName>
</protein>
<dbReference type="InterPro" id="IPR051468">
    <property type="entry name" value="Fungal_SecMetab_SDRs"/>
</dbReference>
<dbReference type="GO" id="GO:0005737">
    <property type="term" value="C:cytoplasm"/>
    <property type="evidence" value="ECO:0007669"/>
    <property type="project" value="TreeGrafter"/>
</dbReference>
<sequence>MTKTVVITGTSRGIGRALAENYVKQGWTVFATARILSTIESTLPPNAKKHSLDVTSETSIASFVEAIGSKTPVHLLINNAGTLPPPKPFESIGKQEMMDAFEVNAVGPVLVTQALYENLKLGAAVAAGGNGVGGVVANLSSILASIEKNMTGSYHACRASKAANNSFSKSLAFDLKPNGISILQFHPGYVKTDMSPQGIVSPQRSAEGIAKVIDQAFTDTAFNMTGQFFDFQGKKLPW</sequence>
<dbReference type="Pfam" id="PF00106">
    <property type="entry name" value="adh_short"/>
    <property type="match status" value="1"/>
</dbReference>
<evidence type="ECO:0000313" key="6">
    <source>
        <dbReference type="Proteomes" id="UP001211907"/>
    </source>
</evidence>
<organism evidence="5 6">
    <name type="scientific">Physocladia obscura</name>
    <dbReference type="NCBI Taxonomy" id="109957"/>
    <lineage>
        <taxon>Eukaryota</taxon>
        <taxon>Fungi</taxon>
        <taxon>Fungi incertae sedis</taxon>
        <taxon>Chytridiomycota</taxon>
        <taxon>Chytridiomycota incertae sedis</taxon>
        <taxon>Chytridiomycetes</taxon>
        <taxon>Chytridiales</taxon>
        <taxon>Chytriomycetaceae</taxon>
        <taxon>Physocladia</taxon>
    </lineage>
</organism>
<evidence type="ECO:0000256" key="1">
    <source>
        <dbReference type="ARBA" id="ARBA00006484"/>
    </source>
</evidence>
<reference evidence="5" key="1">
    <citation type="submission" date="2020-05" db="EMBL/GenBank/DDBJ databases">
        <title>Phylogenomic resolution of chytrid fungi.</title>
        <authorList>
            <person name="Stajich J.E."/>
            <person name="Amses K."/>
            <person name="Simmons R."/>
            <person name="Seto K."/>
            <person name="Myers J."/>
            <person name="Bonds A."/>
            <person name="Quandt C.A."/>
            <person name="Barry K."/>
            <person name="Liu P."/>
            <person name="Grigoriev I."/>
            <person name="Longcore J.E."/>
            <person name="James T.Y."/>
        </authorList>
    </citation>
    <scope>NUCLEOTIDE SEQUENCE</scope>
    <source>
        <strain evidence="5">JEL0513</strain>
    </source>
</reference>
<evidence type="ECO:0000256" key="2">
    <source>
        <dbReference type="ARBA" id="ARBA00022857"/>
    </source>
</evidence>
<keyword evidence="6" id="KW-1185">Reference proteome</keyword>
<keyword evidence="2" id="KW-0521">NADP</keyword>
<dbReference type="Gene3D" id="3.40.50.720">
    <property type="entry name" value="NAD(P)-binding Rossmann-like Domain"/>
    <property type="match status" value="1"/>
</dbReference>
<dbReference type="AlphaFoldDB" id="A0AAD5T5I5"/>